<dbReference type="InParanoid" id="A0A1Y1JX38"/>
<keyword evidence="7" id="KW-1185">Reference proteome</keyword>
<keyword evidence="2" id="KW-0970">Cilium biogenesis/degradation</keyword>
<gene>
    <name evidence="6" type="ORF">PPYR_00662</name>
    <name evidence="5" type="ORF">PPYR_06681</name>
</gene>
<dbReference type="GO" id="GO:0035721">
    <property type="term" value="P:intraciliary retrograde transport"/>
    <property type="evidence" value="ECO:0007669"/>
    <property type="project" value="TreeGrafter"/>
</dbReference>
<evidence type="ECO:0000313" key="6">
    <source>
        <dbReference type="EMBL" id="KAB0803692.1"/>
    </source>
</evidence>
<feature type="region of interest" description="Disordered" evidence="3">
    <location>
        <begin position="15"/>
        <end position="66"/>
    </location>
</feature>
<dbReference type="FunCoup" id="A0A1Y1JX38">
    <property type="interactions" value="82"/>
</dbReference>
<dbReference type="PANTHER" id="PTHR33724">
    <property type="entry name" value="INTRAFLAGELLAR TRANSPORT PROTEIN 43 HOMOLOG"/>
    <property type="match status" value="1"/>
</dbReference>
<protein>
    <recommendedName>
        <fullName evidence="8">Intraflagellar transport protein 43 homolog</fullName>
    </recommendedName>
</protein>
<sequence length="188" mass="21284">MNLEEDIKYLVEKRSAVKQGRRAAKPNSPESSDELISRALESMSIGSPVTSTHPQRSSGWAEENTAARSIPLQDDERFRNENNVIDFNNDVDIPIIPDIDEIQEDILRPTEIKPPTILINPSTYKELANELTQENAPNEFFYLSKSNDINLSLLTGSLCLEEDVKEKDEEWTLDNLLHDFVSTCTFAS</sequence>
<dbReference type="OrthoDB" id="206950at2759"/>
<reference evidence="5" key="3">
    <citation type="submission" date="2019-08" db="EMBL/GenBank/DDBJ databases">
        <authorList>
            <consortium name="Photinus pyralis genome working group"/>
            <person name="Fallon T.R."/>
            <person name="Sander Lower S.E."/>
            <person name="Weng J.-K."/>
        </authorList>
    </citation>
    <scope>NUCLEOTIDE SEQUENCE</scope>
    <source>
        <strain evidence="5">1611_PpyrPB1</strain>
        <tissue evidence="5">Whole body</tissue>
    </source>
</reference>
<accession>A0A1Y1JX38</accession>
<reference evidence="5 7" key="2">
    <citation type="journal article" date="2018" name="Elife">
        <title>Firefly genomes illuminate parallel origins of bioluminescence in beetles.</title>
        <authorList>
            <person name="Fallon T.R."/>
            <person name="Lower S.E."/>
            <person name="Chang C.H."/>
            <person name="Bessho-Uehara M."/>
            <person name="Martin G.J."/>
            <person name="Bewick A.J."/>
            <person name="Behringer M."/>
            <person name="Debat H.J."/>
            <person name="Wong I."/>
            <person name="Day J.C."/>
            <person name="Suvorov A."/>
            <person name="Silva C.J."/>
            <person name="Stanger-Hall K.F."/>
            <person name="Hall D.W."/>
            <person name="Schmitz R.J."/>
            <person name="Nelson D.R."/>
            <person name="Lewis S.M."/>
            <person name="Shigenobu S."/>
            <person name="Bybee S.M."/>
            <person name="Larracuente A.M."/>
            <person name="Oba Y."/>
            <person name="Weng J.K."/>
        </authorList>
    </citation>
    <scope>NUCLEOTIDE SEQUENCE [LARGE SCALE GENOMIC DNA]</scope>
    <source>
        <strain evidence="5">1611_PpyrPB1</strain>
        <tissue evidence="5">Whole body</tissue>
    </source>
</reference>
<dbReference type="AlphaFoldDB" id="A0A1Y1JX38"/>
<name>A0A1Y1JX38_PHOPY</name>
<evidence type="ECO:0000313" key="7">
    <source>
        <dbReference type="Proteomes" id="UP000327044"/>
    </source>
</evidence>
<dbReference type="EMBL" id="VVIM01000005">
    <property type="protein sequence ID" value="KAB0798801.1"/>
    <property type="molecule type" value="Genomic_DNA"/>
</dbReference>
<reference evidence="4" key="1">
    <citation type="journal article" date="2016" name="Sci. Rep.">
        <title>Molecular characterization of firefly nuptial gifts: a multi-omics approach sheds light on postcopulatory sexual selection.</title>
        <authorList>
            <person name="Al-Wathiqui N."/>
            <person name="Fallon T.R."/>
            <person name="South A."/>
            <person name="Weng J.K."/>
            <person name="Lewis S.M."/>
        </authorList>
    </citation>
    <scope>NUCLEOTIDE SEQUENCE</scope>
</reference>
<evidence type="ECO:0008006" key="8">
    <source>
        <dbReference type="Google" id="ProtNLM"/>
    </source>
</evidence>
<dbReference type="EMBL" id="GEZM01098449">
    <property type="protein sequence ID" value="JAV53879.1"/>
    <property type="molecule type" value="Transcribed_RNA"/>
</dbReference>
<dbReference type="GO" id="GO:0030991">
    <property type="term" value="C:intraciliary transport particle A"/>
    <property type="evidence" value="ECO:0007669"/>
    <property type="project" value="InterPro"/>
</dbReference>
<dbReference type="GO" id="GO:0005929">
    <property type="term" value="C:cilium"/>
    <property type="evidence" value="ECO:0007669"/>
    <property type="project" value="TreeGrafter"/>
</dbReference>
<evidence type="ECO:0000256" key="3">
    <source>
        <dbReference type="SAM" id="MobiDB-lite"/>
    </source>
</evidence>
<dbReference type="Pfam" id="PF15305">
    <property type="entry name" value="IFT43"/>
    <property type="match status" value="1"/>
</dbReference>
<evidence type="ECO:0000313" key="4">
    <source>
        <dbReference type="EMBL" id="JAV53879.1"/>
    </source>
</evidence>
<dbReference type="EMBL" id="VVIM01000001">
    <property type="protein sequence ID" value="KAB0803692.1"/>
    <property type="molecule type" value="Genomic_DNA"/>
</dbReference>
<evidence type="ECO:0000256" key="1">
    <source>
        <dbReference type="ARBA" id="ARBA00007563"/>
    </source>
</evidence>
<dbReference type="PANTHER" id="PTHR33724:SF1">
    <property type="entry name" value="INTRAFLAGELLAR TRANSPORT PROTEIN 43 HOMOLOG"/>
    <property type="match status" value="1"/>
</dbReference>
<proteinExistence type="inferred from homology"/>
<comment type="similarity">
    <text evidence="1">Belongs to the IFT43 family.</text>
</comment>
<evidence type="ECO:0000256" key="2">
    <source>
        <dbReference type="ARBA" id="ARBA00022794"/>
    </source>
</evidence>
<dbReference type="Proteomes" id="UP000327044">
    <property type="component" value="Unassembled WGS sequence"/>
</dbReference>
<evidence type="ECO:0000313" key="5">
    <source>
        <dbReference type="EMBL" id="KAB0798801.1"/>
    </source>
</evidence>
<organism evidence="4">
    <name type="scientific">Photinus pyralis</name>
    <name type="common">Common eastern firefly</name>
    <name type="synonym">Lampyris pyralis</name>
    <dbReference type="NCBI Taxonomy" id="7054"/>
    <lineage>
        <taxon>Eukaryota</taxon>
        <taxon>Metazoa</taxon>
        <taxon>Ecdysozoa</taxon>
        <taxon>Arthropoda</taxon>
        <taxon>Hexapoda</taxon>
        <taxon>Insecta</taxon>
        <taxon>Pterygota</taxon>
        <taxon>Neoptera</taxon>
        <taxon>Endopterygota</taxon>
        <taxon>Coleoptera</taxon>
        <taxon>Polyphaga</taxon>
        <taxon>Elateriformia</taxon>
        <taxon>Elateroidea</taxon>
        <taxon>Lampyridae</taxon>
        <taxon>Lampyrinae</taxon>
        <taxon>Photinus</taxon>
    </lineage>
</organism>
<dbReference type="InterPro" id="IPR029302">
    <property type="entry name" value="IFT43"/>
</dbReference>
<feature type="compositionally biased region" description="Polar residues" evidence="3">
    <location>
        <begin position="44"/>
        <end position="58"/>
    </location>
</feature>